<organism evidence="1 2">
    <name type="scientific">Shewanella xiamenensis</name>
    <dbReference type="NCBI Taxonomy" id="332186"/>
    <lineage>
        <taxon>Bacteria</taxon>
        <taxon>Pseudomonadati</taxon>
        <taxon>Pseudomonadota</taxon>
        <taxon>Gammaproteobacteria</taxon>
        <taxon>Alteromonadales</taxon>
        <taxon>Shewanellaceae</taxon>
        <taxon>Shewanella</taxon>
    </lineage>
</organism>
<dbReference type="CDD" id="cd01289">
    <property type="entry name" value="FabA_like"/>
    <property type="match status" value="1"/>
</dbReference>
<dbReference type="Pfam" id="PF22817">
    <property type="entry name" value="ApeP-like"/>
    <property type="match status" value="1"/>
</dbReference>
<dbReference type="EMBL" id="JASGOQ010000001">
    <property type="protein sequence ID" value="MDV5391910.1"/>
    <property type="molecule type" value="Genomic_DNA"/>
</dbReference>
<dbReference type="PIRSF" id="PIRSF020565">
    <property type="entry name" value="3Ho_Ac_ACP_DH_prd"/>
    <property type="match status" value="1"/>
</dbReference>
<dbReference type="InterPro" id="IPR029069">
    <property type="entry name" value="HotDog_dom_sf"/>
</dbReference>
<accession>A0AAE4Q2R2</accession>
<dbReference type="Gene3D" id="3.10.129.10">
    <property type="entry name" value="Hotdog Thioesterase"/>
    <property type="match status" value="1"/>
</dbReference>
<protein>
    <submittedName>
        <fullName evidence="1">Hotdog family protein</fullName>
    </submittedName>
</protein>
<dbReference type="SUPFAM" id="SSF54637">
    <property type="entry name" value="Thioesterase/thiol ester dehydrase-isomerase"/>
    <property type="match status" value="1"/>
</dbReference>
<sequence>MSSSINTAISAAEPIWLQHLAEQNIADFIPHRTPMILIDKIISHQPDVLETEVLITPQSAYFDEHRQAVPNYVGIEYMAQSIAALAGVEAKLRHDKIRVGFLLGSRKLALHTAQYELNRCYRTQVKRLYQEESGLAVFDCQIYLLPEAQAQQTPLLVAEANVNVFQPQDTQAYIASSQQA</sequence>
<dbReference type="AlphaFoldDB" id="A0AAE4Q2R2"/>
<name>A0AAE4Q2R2_9GAMM</name>
<dbReference type="InterPro" id="IPR016776">
    <property type="entry name" value="ApeP-like_dehydratase"/>
</dbReference>
<proteinExistence type="predicted"/>
<reference evidence="1" key="1">
    <citation type="submission" date="2023-05" db="EMBL/GenBank/DDBJ databases">
        <title>Colonisation of extended spectrum b-lactamase- and carbapenemase-producing bacteria on hospital surfaces from low- and middle-income countries.</title>
        <authorList>
            <person name="Nieto-Rosado M."/>
            <person name="Sands K."/>
            <person name="Iregbu K."/>
            <person name="Zahra R."/>
            <person name="Mazarati J.B."/>
            <person name="Mehtar S."/>
            <person name="Barnards-Group B."/>
            <person name="Walsh T.R."/>
        </authorList>
    </citation>
    <scope>NUCLEOTIDE SEQUENCE</scope>
    <source>
        <strain evidence="1">PP-E493</strain>
    </source>
</reference>
<evidence type="ECO:0000313" key="2">
    <source>
        <dbReference type="Proteomes" id="UP001187859"/>
    </source>
</evidence>
<dbReference type="RefSeq" id="WP_050991285.1">
    <property type="nucleotide sequence ID" value="NZ_AP026732.1"/>
</dbReference>
<gene>
    <name evidence="1" type="ORF">QM089_17030</name>
</gene>
<comment type="caution">
    <text evidence="1">The sequence shown here is derived from an EMBL/GenBank/DDBJ whole genome shotgun (WGS) entry which is preliminary data.</text>
</comment>
<evidence type="ECO:0000313" key="1">
    <source>
        <dbReference type="EMBL" id="MDV5391910.1"/>
    </source>
</evidence>
<dbReference type="Proteomes" id="UP001187859">
    <property type="component" value="Unassembled WGS sequence"/>
</dbReference>